<evidence type="ECO:0000256" key="1">
    <source>
        <dbReference type="SAM" id="MobiDB-lite"/>
    </source>
</evidence>
<dbReference type="InterPro" id="IPR019019">
    <property type="entry name" value="H-type_lectin_domain"/>
</dbReference>
<reference evidence="3 4" key="1">
    <citation type="journal article" date="2016" name="Sci. Rep.">
        <title>Insights into Adaptations to a Near-Obligate Nematode Endoparasitic Lifestyle from the Finished Genome of Drechmeria coniospora.</title>
        <authorList>
            <person name="Zhang L."/>
            <person name="Zhou Z."/>
            <person name="Guo Q."/>
            <person name="Fokkens L."/>
            <person name="Miskei M."/>
            <person name="Pocsi I."/>
            <person name="Zhang W."/>
            <person name="Chen M."/>
            <person name="Wang L."/>
            <person name="Sun Y."/>
            <person name="Donzelli B.G."/>
            <person name="Gibson D.M."/>
            <person name="Nelson D.R."/>
            <person name="Luo J.G."/>
            <person name="Rep M."/>
            <person name="Liu H."/>
            <person name="Yang S."/>
            <person name="Wang J."/>
            <person name="Krasnoff S.B."/>
            <person name="Xu Y."/>
            <person name="Molnar I."/>
            <person name="Lin M."/>
        </authorList>
    </citation>
    <scope>NUCLEOTIDE SEQUENCE [LARGE SCALE GENOMIC DNA]</scope>
    <source>
        <strain evidence="3 4">ARSEF 6962</strain>
    </source>
</reference>
<dbReference type="GeneID" id="63719058"/>
<gene>
    <name evidence="3" type="ORF">DCS_06415</name>
</gene>
<dbReference type="Gene3D" id="3.40.390.10">
    <property type="entry name" value="Collagenase (Catalytic Domain)"/>
    <property type="match status" value="1"/>
</dbReference>
<dbReference type="GO" id="GO:0008270">
    <property type="term" value="F:zinc ion binding"/>
    <property type="evidence" value="ECO:0007669"/>
    <property type="project" value="InterPro"/>
</dbReference>
<dbReference type="SUPFAM" id="SSF53474">
    <property type="entry name" value="alpha/beta-Hydrolases"/>
    <property type="match status" value="1"/>
</dbReference>
<dbReference type="InterPro" id="IPR006026">
    <property type="entry name" value="Peptidase_Metallo"/>
</dbReference>
<keyword evidence="4" id="KW-1185">Reference proteome</keyword>
<feature type="compositionally biased region" description="Low complexity" evidence="1">
    <location>
        <begin position="1122"/>
        <end position="1134"/>
    </location>
</feature>
<dbReference type="Gene3D" id="2.60.40.2080">
    <property type="match status" value="3"/>
</dbReference>
<dbReference type="Pfam" id="PF00135">
    <property type="entry name" value="COesterase"/>
    <property type="match status" value="1"/>
</dbReference>
<dbReference type="InterPro" id="IPR050309">
    <property type="entry name" value="Type-B_Carboxylest/Lipase"/>
</dbReference>
<dbReference type="InterPro" id="IPR029058">
    <property type="entry name" value="AB_hydrolase_fold"/>
</dbReference>
<dbReference type="PROSITE" id="PS00941">
    <property type="entry name" value="CARBOXYLESTERASE_B_2"/>
    <property type="match status" value="1"/>
</dbReference>
<dbReference type="SUPFAM" id="SSF141086">
    <property type="entry name" value="Agglutinin HPA-like"/>
    <property type="match status" value="3"/>
</dbReference>
<dbReference type="GO" id="GO:0007155">
    <property type="term" value="P:cell adhesion"/>
    <property type="evidence" value="ECO:0007669"/>
    <property type="project" value="InterPro"/>
</dbReference>
<feature type="region of interest" description="Disordered" evidence="1">
    <location>
        <begin position="1113"/>
        <end position="1134"/>
    </location>
</feature>
<evidence type="ECO:0000313" key="4">
    <source>
        <dbReference type="Proteomes" id="UP000076580"/>
    </source>
</evidence>
<accession>A0A151GBH5</accession>
<dbReference type="GO" id="GO:0008237">
    <property type="term" value="F:metallopeptidase activity"/>
    <property type="evidence" value="ECO:0007669"/>
    <property type="project" value="InterPro"/>
</dbReference>
<dbReference type="InterPro" id="IPR019819">
    <property type="entry name" value="Carboxylesterase_B_CS"/>
</dbReference>
<dbReference type="AlphaFoldDB" id="A0A151GBH5"/>
<dbReference type="STRING" id="98403.A0A151GBH5"/>
<name>A0A151GBH5_DRECN</name>
<dbReference type="Gene3D" id="3.40.50.1820">
    <property type="entry name" value="alpha/beta hydrolase"/>
    <property type="match status" value="1"/>
</dbReference>
<proteinExistence type="predicted"/>
<comment type="caution">
    <text evidence="3">The sequence shown here is derived from an EMBL/GenBank/DDBJ whole genome shotgun (WGS) entry which is preliminary data.</text>
</comment>
<organism evidence="3 4">
    <name type="scientific">Drechmeria coniospora</name>
    <name type="common">Nematophagous fungus</name>
    <name type="synonym">Meria coniospora</name>
    <dbReference type="NCBI Taxonomy" id="98403"/>
    <lineage>
        <taxon>Eukaryota</taxon>
        <taxon>Fungi</taxon>
        <taxon>Dikarya</taxon>
        <taxon>Ascomycota</taxon>
        <taxon>Pezizomycotina</taxon>
        <taxon>Sordariomycetes</taxon>
        <taxon>Hypocreomycetidae</taxon>
        <taxon>Hypocreales</taxon>
        <taxon>Ophiocordycipitaceae</taxon>
        <taxon>Drechmeria</taxon>
    </lineage>
</organism>
<evidence type="ECO:0000313" key="3">
    <source>
        <dbReference type="EMBL" id="KYK54457.1"/>
    </source>
</evidence>
<dbReference type="Pfam" id="PF09458">
    <property type="entry name" value="H_lectin"/>
    <property type="match status" value="3"/>
</dbReference>
<sequence>MAEKPSYVTYCASDALLQDEHVPLSNLVSEDGSPDHLALRKDAFWRNGKKLKVRFLNGTPFVQEKVRYYAQIWEEFANIDFQFIIEGDAEIRVAFKWKGDRGSWSHIGTDAVRLTIGQTSPTMNFGWFDEETREEDFAQTTVHEFGHALGCIHEHQSPVSSIKWNEPKVIEECKKLGWDEATTRHNILNKAGSKGTYNSNFDRNSIMCYFYPADWTLDGNGTPKNLVMSAMDKSFIGKMYPFRTRDEGQLAVTDIRPWYPPVALNSRSITFSTPYLQIPKIVLGLTQLDQSFASNVRIRLQATPIRETDFTLNMDSWQDTDLYNAGATWLEFSQDETSFEVGDFITLDHRPLGIQPKPDVDGVRRDVLHVDFPENKFKEAPNVMVWIKGFEMAKGANWRLRVLAKNITETGFDLAVESWADTVAVSASCTWVAYPRNQEGVLNGRVCSSDYRTWYPAKAQNSGAVAFSKPFDRIPKVYIALNELDMDSSRNLRIKAFADKITAKGFTWHGDTWADSLLSILISMAGKAVLLLASLALQVSALTLPGLPQLTLPWGKWEATPSPGDPNIYLFQNVRFGAKPERFGAPTFPNWRSNTIQRVTQNTSCIQIDPSQLKKPPGGKDPLGDPSDADLTETEDCLFLDIYAPASAFQPGARPLPVVVWIYGGAFAFGTKNQAGPLYTGQSVLHASGYQTIFIVGNYRVGAYGWLAGDYMQKVGQPNAGLHDQALLFRWVQNYVRQVGGDRNRVSAWGESAGAGSILHHVTREDGRVDPLFSTLAVQSPAFEWAWDNTPGGRLDNLYRNFSLLAGCSFDFNITCLRSASGKKLARANQQLFNNVRQTGLFPVGPAVDGKWIKSIPTLAFAQGKSRERQADALPGAHANIRGTGKFWKGIKSAIISHCANEPHSFTPPDIDNQTRFDEFLTTFLPGAVLEPERDKIRAQYDCLTKFGGDFQECIATVIRDASFTCNTRDLFDSYSDRSYMMHYGFPLDKYAYHASDLIPLFMNNRTEAEQLLIKSGLNETIAGLYAGSLNDKVKQYYQNYFASFALSGNPNRLLPSPPRQWPIANGARDQLSDVMHVGWAFSKEHVFQLDEDEQNSSSACSFWTEIAKDITQHRTAGQGHGSPSQGPGEADEL</sequence>
<protein>
    <submittedName>
        <fullName evidence="3">Acetylcholinesterase</fullName>
    </submittedName>
</protein>
<dbReference type="InParanoid" id="A0A151GBH5"/>
<dbReference type="InterPro" id="IPR002018">
    <property type="entry name" value="CarbesteraseB"/>
</dbReference>
<dbReference type="PANTHER" id="PTHR11559">
    <property type="entry name" value="CARBOXYLESTERASE"/>
    <property type="match status" value="1"/>
</dbReference>
<dbReference type="SMART" id="SM00235">
    <property type="entry name" value="ZnMc"/>
    <property type="match status" value="1"/>
</dbReference>
<dbReference type="GO" id="GO:0030246">
    <property type="term" value="F:carbohydrate binding"/>
    <property type="evidence" value="ECO:0007669"/>
    <property type="project" value="InterPro"/>
</dbReference>
<feature type="domain" description="Peptidase metallopeptidase" evidence="2">
    <location>
        <begin position="41"/>
        <end position="190"/>
    </location>
</feature>
<dbReference type="Proteomes" id="UP000076580">
    <property type="component" value="Chromosome 03"/>
</dbReference>
<feature type="region of interest" description="Disordered" evidence="1">
    <location>
        <begin position="607"/>
        <end position="628"/>
    </location>
</feature>
<dbReference type="EMBL" id="LAYC01000003">
    <property type="protein sequence ID" value="KYK54457.1"/>
    <property type="molecule type" value="Genomic_DNA"/>
</dbReference>
<dbReference type="ESTHER" id="9hypo-a0a151gbh5">
    <property type="family name" value="Fungal_carboxylesterase_lipase"/>
</dbReference>
<dbReference type="InterPro" id="IPR024079">
    <property type="entry name" value="MetalloPept_cat_dom_sf"/>
</dbReference>
<dbReference type="SUPFAM" id="SSF55486">
    <property type="entry name" value="Metalloproteases ('zincins'), catalytic domain"/>
    <property type="match status" value="1"/>
</dbReference>
<dbReference type="GO" id="GO:0006508">
    <property type="term" value="P:proteolysis"/>
    <property type="evidence" value="ECO:0007669"/>
    <property type="project" value="InterPro"/>
</dbReference>
<dbReference type="RefSeq" id="XP_040653809.1">
    <property type="nucleotide sequence ID" value="XM_040803705.1"/>
</dbReference>
<dbReference type="InterPro" id="IPR037221">
    <property type="entry name" value="H-type_lectin_dom_sf"/>
</dbReference>
<evidence type="ECO:0000259" key="2">
    <source>
        <dbReference type="SMART" id="SM00235"/>
    </source>
</evidence>